<dbReference type="PROSITE" id="PS51257">
    <property type="entry name" value="PROKAR_LIPOPROTEIN"/>
    <property type="match status" value="1"/>
</dbReference>
<gene>
    <name evidence="2" type="ORF">D7I46_02515</name>
</gene>
<dbReference type="Proteomes" id="UP000269374">
    <property type="component" value="Chromosome"/>
</dbReference>
<accession>A0A387BEP7</accession>
<dbReference type="KEGG" id="lact:D7I46_02515"/>
<dbReference type="EMBL" id="CP032627">
    <property type="protein sequence ID" value="AYG00059.1"/>
    <property type="molecule type" value="Genomic_DNA"/>
</dbReference>
<evidence type="ECO:0000256" key="1">
    <source>
        <dbReference type="SAM" id="SignalP"/>
    </source>
</evidence>
<feature type="signal peptide" evidence="1">
    <location>
        <begin position="1"/>
        <end position="28"/>
    </location>
</feature>
<name>A0A387BEP7_9LACT</name>
<proteinExistence type="predicted"/>
<dbReference type="OrthoDB" id="9821165at2"/>
<keyword evidence="3" id="KW-1185">Reference proteome</keyword>
<evidence type="ECO:0008006" key="4">
    <source>
        <dbReference type="Google" id="ProtNLM"/>
    </source>
</evidence>
<dbReference type="AlphaFoldDB" id="A0A387BEP7"/>
<sequence length="196" mass="21529">MDKNVNKKLIIILTAGSLLMLGACTNESASNNTAARQATTHAMNFLINNDTRNIGAVTNDAPSEIISELKEDIIEEQEKILGGKDVIQTLSLNHIPATEIIKNYADKAVNALTKIQDFEITSVVTKGETKEVTLRFTPLVGIKETSSNTELLQGLKDFNPRLSSTLTTVKLQLEKDGRGIDFDDDHFRKLVNAAFI</sequence>
<reference evidence="2 3" key="1">
    <citation type="submission" date="2018-09" db="EMBL/GenBank/DDBJ databases">
        <title>Genome sequencing of strain 1JSPR-7.</title>
        <authorList>
            <person name="Heo J."/>
            <person name="Kim S.-J."/>
            <person name="Kwon S.-W."/>
        </authorList>
    </citation>
    <scope>NUCLEOTIDE SEQUENCE [LARGE SCALE GENOMIC DNA]</scope>
    <source>
        <strain evidence="2 3">1JSPR-7</strain>
    </source>
</reference>
<evidence type="ECO:0000313" key="3">
    <source>
        <dbReference type="Proteomes" id="UP000269374"/>
    </source>
</evidence>
<organism evidence="2 3">
    <name type="scientific">Lactococcus allomyrinae</name>
    <dbReference type="NCBI Taxonomy" id="2419773"/>
    <lineage>
        <taxon>Bacteria</taxon>
        <taxon>Bacillati</taxon>
        <taxon>Bacillota</taxon>
        <taxon>Bacilli</taxon>
        <taxon>Lactobacillales</taxon>
        <taxon>Streptococcaceae</taxon>
        <taxon>Lactococcus</taxon>
    </lineage>
</organism>
<keyword evidence="1" id="KW-0732">Signal</keyword>
<protein>
    <recommendedName>
        <fullName evidence="4">Lipoprotein</fullName>
    </recommendedName>
</protein>
<feature type="chain" id="PRO_5039478640" description="Lipoprotein" evidence="1">
    <location>
        <begin position="29"/>
        <end position="196"/>
    </location>
</feature>
<evidence type="ECO:0000313" key="2">
    <source>
        <dbReference type="EMBL" id="AYG00059.1"/>
    </source>
</evidence>